<dbReference type="InterPro" id="IPR046733">
    <property type="entry name" value="DUF6625"/>
</dbReference>
<evidence type="ECO:0000313" key="2">
    <source>
        <dbReference type="EMBL" id="MCI4683288.1"/>
    </source>
</evidence>
<evidence type="ECO:0000313" key="3">
    <source>
        <dbReference type="Proteomes" id="UP001139104"/>
    </source>
</evidence>
<sequence>MRSDFPFVVILAVYFGKLPAWFPLWLDSCRRNPDFDWLVIADADCSTCDLPPNVQVRPMTLAAFGAKMSAVLGVEAPALTPYKVCDFRPAFWALLDDAQKCDFWGHCDLDMIFGDLRRFITPEILARHDKIFTFGHLTLYRNGDFANQMFRRPHPALDWRAILSDPRPRGFDEHIGVGLIWGAFRARLFKDESLVADIDPALARFERTAPCRNDRDQLFFYDRGRVFRVFWRRGQIAFEEFLYIHFQKRRTFAAFVPAGTENYVLAPDGFFACTESELTPELARRLNPWRPSGRDALHRWRRAFRAFRRRRGLVRDLRAAAR</sequence>
<keyword evidence="1" id="KW-1133">Transmembrane helix</keyword>
<comment type="caution">
    <text evidence="2">The sequence shown here is derived from an EMBL/GenBank/DDBJ whole genome shotgun (WGS) entry which is preliminary data.</text>
</comment>
<dbReference type="Pfam" id="PF20330">
    <property type="entry name" value="DUF6625"/>
    <property type="match status" value="1"/>
</dbReference>
<keyword evidence="3" id="KW-1185">Reference proteome</keyword>
<reference evidence="2" key="1">
    <citation type="journal article" date="2022" name="ISME J.">
        <title>Identification of active gaseous-alkane degraders at natural gas seeps.</title>
        <authorList>
            <person name="Farhan Ul Haque M."/>
            <person name="Hernandez M."/>
            <person name="Crombie A.T."/>
            <person name="Murrell J.C."/>
        </authorList>
    </citation>
    <scope>NUCLEOTIDE SEQUENCE</scope>
    <source>
        <strain evidence="2">PC2</strain>
    </source>
</reference>
<accession>A0ABS9Z6M3</accession>
<protein>
    <recommendedName>
        <fullName evidence="4">Glycosyl transferase family 2</fullName>
    </recommendedName>
</protein>
<dbReference type="RefSeq" id="WP_243067250.1">
    <property type="nucleotide sequence ID" value="NZ_JAIVFK010000025.1"/>
</dbReference>
<evidence type="ECO:0000256" key="1">
    <source>
        <dbReference type="SAM" id="Phobius"/>
    </source>
</evidence>
<gene>
    <name evidence="2" type="ORF">K2U94_11000</name>
</gene>
<proteinExistence type="predicted"/>
<keyword evidence="1" id="KW-0472">Membrane</keyword>
<keyword evidence="1" id="KW-0812">Transmembrane</keyword>
<dbReference type="Proteomes" id="UP001139104">
    <property type="component" value="Unassembled WGS sequence"/>
</dbReference>
<dbReference type="EMBL" id="JAIVFP010000001">
    <property type="protein sequence ID" value="MCI4683288.1"/>
    <property type="molecule type" value="Genomic_DNA"/>
</dbReference>
<organism evidence="2 3">
    <name type="scientific">Candidatus Rhodoblastus alkanivorans</name>
    <dbReference type="NCBI Taxonomy" id="2954117"/>
    <lineage>
        <taxon>Bacteria</taxon>
        <taxon>Pseudomonadati</taxon>
        <taxon>Pseudomonadota</taxon>
        <taxon>Alphaproteobacteria</taxon>
        <taxon>Hyphomicrobiales</taxon>
        <taxon>Rhodoblastaceae</taxon>
        <taxon>Rhodoblastus</taxon>
    </lineage>
</organism>
<name>A0ABS9Z6M3_9HYPH</name>
<feature type="transmembrane region" description="Helical" evidence="1">
    <location>
        <begin position="7"/>
        <end position="26"/>
    </location>
</feature>
<evidence type="ECO:0008006" key="4">
    <source>
        <dbReference type="Google" id="ProtNLM"/>
    </source>
</evidence>